<keyword evidence="3" id="KW-1185">Reference proteome</keyword>
<evidence type="ECO:0000256" key="1">
    <source>
        <dbReference type="SAM" id="MobiDB-lite"/>
    </source>
</evidence>
<sequence>MDSISQIQDPATKQAATAGVNQANSGIRQIASAIIAGEAPPQEGREITEAGLTAAGQALAAGDTSDQAVVEAQESLDDAVASGQDVVANC</sequence>
<protein>
    <recommendedName>
        <fullName evidence="4">SMP domain-containing protein</fullName>
    </recommendedName>
</protein>
<organism evidence="2 3">
    <name type="scientific">Exophiala bonariae</name>
    <dbReference type="NCBI Taxonomy" id="1690606"/>
    <lineage>
        <taxon>Eukaryota</taxon>
        <taxon>Fungi</taxon>
        <taxon>Dikarya</taxon>
        <taxon>Ascomycota</taxon>
        <taxon>Pezizomycotina</taxon>
        <taxon>Eurotiomycetes</taxon>
        <taxon>Chaetothyriomycetidae</taxon>
        <taxon>Chaetothyriales</taxon>
        <taxon>Herpotrichiellaceae</taxon>
        <taxon>Exophiala</taxon>
    </lineage>
</organism>
<evidence type="ECO:0000313" key="3">
    <source>
        <dbReference type="Proteomes" id="UP001358417"/>
    </source>
</evidence>
<dbReference type="EMBL" id="JAVRRD010000016">
    <property type="protein sequence ID" value="KAK5051038.1"/>
    <property type="molecule type" value="Genomic_DNA"/>
</dbReference>
<evidence type="ECO:0000313" key="2">
    <source>
        <dbReference type="EMBL" id="KAK5051038.1"/>
    </source>
</evidence>
<comment type="caution">
    <text evidence="2">The sequence shown here is derived from an EMBL/GenBank/DDBJ whole genome shotgun (WGS) entry which is preliminary data.</text>
</comment>
<dbReference type="AlphaFoldDB" id="A0AAV9N7J3"/>
<gene>
    <name evidence="2" type="ORF">LTR84_003597</name>
</gene>
<reference evidence="2 3" key="1">
    <citation type="submission" date="2023-08" db="EMBL/GenBank/DDBJ databases">
        <title>Black Yeasts Isolated from many extreme environments.</title>
        <authorList>
            <person name="Coleine C."/>
            <person name="Stajich J.E."/>
            <person name="Selbmann L."/>
        </authorList>
    </citation>
    <scope>NUCLEOTIDE SEQUENCE [LARGE SCALE GENOMIC DNA]</scope>
    <source>
        <strain evidence="2 3">CCFEE 5792</strain>
    </source>
</reference>
<dbReference type="GeneID" id="89971784"/>
<evidence type="ECO:0008006" key="4">
    <source>
        <dbReference type="Google" id="ProtNLM"/>
    </source>
</evidence>
<name>A0AAV9N7J3_9EURO</name>
<dbReference type="Proteomes" id="UP001358417">
    <property type="component" value="Unassembled WGS sequence"/>
</dbReference>
<accession>A0AAV9N7J3</accession>
<proteinExistence type="predicted"/>
<dbReference type="RefSeq" id="XP_064705538.1">
    <property type="nucleotide sequence ID" value="XM_064847185.1"/>
</dbReference>
<feature type="region of interest" description="Disordered" evidence="1">
    <location>
        <begin position="1"/>
        <end position="21"/>
    </location>
</feature>